<dbReference type="InterPro" id="IPR013320">
    <property type="entry name" value="ConA-like_dom_sf"/>
</dbReference>
<evidence type="ECO:0000256" key="7">
    <source>
        <dbReference type="SAM" id="Phobius"/>
    </source>
</evidence>
<dbReference type="Pfam" id="PF00012">
    <property type="entry name" value="HSP70"/>
    <property type="match status" value="1"/>
</dbReference>
<evidence type="ECO:0000256" key="4">
    <source>
        <dbReference type="ARBA" id="ARBA00023016"/>
    </source>
</evidence>
<evidence type="ECO:0000256" key="2">
    <source>
        <dbReference type="ARBA" id="ARBA00022741"/>
    </source>
</evidence>
<accession>A0A919N088</accession>
<evidence type="ECO:0000313" key="10">
    <source>
        <dbReference type="Proteomes" id="UP000636960"/>
    </source>
</evidence>
<dbReference type="GO" id="GO:0140662">
    <property type="term" value="F:ATP-dependent protein folding chaperone"/>
    <property type="evidence" value="ECO:0007669"/>
    <property type="project" value="InterPro"/>
</dbReference>
<feature type="region of interest" description="Disordered" evidence="6">
    <location>
        <begin position="361"/>
        <end position="386"/>
    </location>
</feature>
<protein>
    <recommendedName>
        <fullName evidence="8">Beta-xylosidase C-terminal Concanavalin A-like domain-containing protein</fullName>
    </recommendedName>
</protein>
<dbReference type="Pfam" id="PF17851">
    <property type="entry name" value="GH43_C2"/>
    <property type="match status" value="1"/>
</dbReference>
<evidence type="ECO:0000256" key="5">
    <source>
        <dbReference type="ARBA" id="ARBA00023186"/>
    </source>
</evidence>
<dbReference type="GO" id="GO:0030968">
    <property type="term" value="P:endoplasmic reticulum unfolded protein response"/>
    <property type="evidence" value="ECO:0007669"/>
    <property type="project" value="TreeGrafter"/>
</dbReference>
<dbReference type="InterPro" id="IPR043129">
    <property type="entry name" value="ATPase_NBD"/>
</dbReference>
<keyword evidence="7" id="KW-0472">Membrane</keyword>
<organism evidence="9 10">
    <name type="scientific">Paractinoplanes rishiriensis</name>
    <dbReference type="NCBI Taxonomy" id="1050105"/>
    <lineage>
        <taxon>Bacteria</taxon>
        <taxon>Bacillati</taxon>
        <taxon>Actinomycetota</taxon>
        <taxon>Actinomycetes</taxon>
        <taxon>Micromonosporales</taxon>
        <taxon>Micromonosporaceae</taxon>
        <taxon>Paractinoplanes</taxon>
    </lineage>
</organism>
<keyword evidence="7" id="KW-1133">Transmembrane helix</keyword>
<dbReference type="SUPFAM" id="SSF53067">
    <property type="entry name" value="Actin-like ATPase domain"/>
    <property type="match status" value="2"/>
</dbReference>
<evidence type="ECO:0000259" key="8">
    <source>
        <dbReference type="Pfam" id="PF17851"/>
    </source>
</evidence>
<keyword evidence="2" id="KW-0547">Nucleotide-binding</keyword>
<feature type="domain" description="Beta-xylosidase C-terminal Concanavalin A-like" evidence="8">
    <location>
        <begin position="492"/>
        <end position="630"/>
    </location>
</feature>
<dbReference type="SUPFAM" id="SSF49899">
    <property type="entry name" value="Concanavalin A-like lectins/glucanases"/>
    <property type="match status" value="1"/>
</dbReference>
<comment type="caution">
    <text evidence="9">The sequence shown here is derived from an EMBL/GenBank/DDBJ whole genome shotgun (WGS) entry which is preliminary data.</text>
</comment>
<reference evidence="9" key="1">
    <citation type="submission" date="2021-01" db="EMBL/GenBank/DDBJ databases">
        <title>Whole genome shotgun sequence of Actinoplanes rishiriensis NBRC 108556.</title>
        <authorList>
            <person name="Komaki H."/>
            <person name="Tamura T."/>
        </authorList>
    </citation>
    <scope>NUCLEOTIDE SEQUENCE</scope>
    <source>
        <strain evidence="9">NBRC 108556</strain>
    </source>
</reference>
<feature type="transmembrane region" description="Helical" evidence="7">
    <location>
        <begin position="452"/>
        <end position="473"/>
    </location>
</feature>
<keyword evidence="7" id="KW-0812">Transmembrane</keyword>
<keyword evidence="5" id="KW-0143">Chaperone</keyword>
<feature type="region of interest" description="Disordered" evidence="6">
    <location>
        <begin position="398"/>
        <end position="446"/>
    </location>
</feature>
<dbReference type="PROSITE" id="PS01036">
    <property type="entry name" value="HSP70_3"/>
    <property type="match status" value="1"/>
</dbReference>
<dbReference type="Proteomes" id="UP000636960">
    <property type="component" value="Unassembled WGS sequence"/>
</dbReference>
<dbReference type="InterPro" id="IPR013126">
    <property type="entry name" value="Hsp_70_fam"/>
</dbReference>
<dbReference type="EMBL" id="BOMV01000018">
    <property type="protein sequence ID" value="GIE94792.1"/>
    <property type="molecule type" value="Genomic_DNA"/>
</dbReference>
<keyword evidence="4" id="KW-0346">Stress response</keyword>
<name>A0A919N088_9ACTN</name>
<sequence length="685" mass="72117">MAYGLGVDLGTTWTAAAVRRGDKVETLLLGGRRPEIPSVLYLPADGPVLVGEPAVRRGEQHPDRMAREFKRRLGDPVPVLVGGVPHPPQALLSRQLSHVLEVAATAEQGPPAAVVLTCPANWGPYKRELLEQAARTAGAPAVVLRTEPEAAAVEYAAGEHMADGDIVAVYDLGGGTFDAAVLRRTAKGFDLLGSPAGLEQLGGADFDEAVFEHVVAQLPAGALDDDHPDLVTGLARLRRDCVEAKEALSYDTEVMIPVALPGLHTRVRLTRREFEAMIAPTLQYTVAALRRALRSAGVVPSGLRAILLAGGSSRIPLVSSLVSTAFERPVAVDPHPEHSVALGAARLTAVTTTPTVVLPPHQPAERAADPAALAARPPSQPAEPAFRPEPAALAARPLHPPAEPAIDPEPTRLAARPADWPSVPPGGGAPVVPAAGPAEKPATPDHGRRRPVLLALVAVLLVAVAVPVMLWLARERAEHASGDQAAACGYTDEFDGGALGESWERTRADADVAMLDGGVGMVAPEGADIFDDHLAAPMLLRPVTGDFTVETTLEAEPSIFYQGAGLVLWGSATSYVRLERGHGDSGAIVYEYKNGGEHQRVHGPRTDQNPVVTDATHLDLRLTRTAGTVRAAWRPSGDGSYTDLGEVTVDLPRTLRVGVAVLNRAQLGADPAEFHARFDRVAVTC</sequence>
<dbReference type="PANTHER" id="PTHR45639">
    <property type="entry name" value="HSC70CB, ISOFORM G-RELATED"/>
    <property type="match status" value="1"/>
</dbReference>
<dbReference type="InterPro" id="IPR018181">
    <property type="entry name" value="Heat_shock_70_CS"/>
</dbReference>
<dbReference type="AlphaFoldDB" id="A0A919N088"/>
<evidence type="ECO:0000313" key="9">
    <source>
        <dbReference type="EMBL" id="GIE94792.1"/>
    </source>
</evidence>
<dbReference type="Gene3D" id="2.60.120.200">
    <property type="match status" value="1"/>
</dbReference>
<dbReference type="InterPro" id="IPR041542">
    <property type="entry name" value="GH43_C2"/>
</dbReference>
<comment type="similarity">
    <text evidence="1">Belongs to the heat shock protein 70 family.</text>
</comment>
<dbReference type="PANTHER" id="PTHR45639:SF34">
    <property type="entry name" value="CHAPERONE PROTEIN DNAK"/>
    <property type="match status" value="1"/>
</dbReference>
<evidence type="ECO:0000256" key="3">
    <source>
        <dbReference type="ARBA" id="ARBA00022840"/>
    </source>
</evidence>
<dbReference type="Gene3D" id="3.30.420.40">
    <property type="match status" value="2"/>
</dbReference>
<dbReference type="Gene3D" id="3.90.640.10">
    <property type="entry name" value="Actin, Chain A, domain 4"/>
    <property type="match status" value="1"/>
</dbReference>
<gene>
    <name evidence="9" type="ORF">Ari01nite_22570</name>
</gene>
<evidence type="ECO:0000256" key="1">
    <source>
        <dbReference type="ARBA" id="ARBA00007381"/>
    </source>
</evidence>
<proteinExistence type="inferred from homology"/>
<evidence type="ECO:0000256" key="6">
    <source>
        <dbReference type="SAM" id="MobiDB-lite"/>
    </source>
</evidence>
<keyword evidence="10" id="KW-1185">Reference proteome</keyword>
<feature type="compositionally biased region" description="Low complexity" evidence="6">
    <location>
        <begin position="369"/>
        <end position="386"/>
    </location>
</feature>
<dbReference type="GO" id="GO:0005524">
    <property type="term" value="F:ATP binding"/>
    <property type="evidence" value="ECO:0007669"/>
    <property type="project" value="UniProtKB-KW"/>
</dbReference>
<dbReference type="RefSeq" id="WP_203781103.1">
    <property type="nucleotide sequence ID" value="NZ_BOMV01000018.1"/>
</dbReference>
<keyword evidence="3" id="KW-0067">ATP-binding</keyword>
<dbReference type="PRINTS" id="PR00301">
    <property type="entry name" value="HEATSHOCK70"/>
</dbReference>